<reference evidence="1 2" key="1">
    <citation type="journal article" date="2019" name="Sci. Rep.">
        <title>Orb-weaving spider Araneus ventricosus genome elucidates the spidroin gene catalogue.</title>
        <authorList>
            <person name="Kono N."/>
            <person name="Nakamura H."/>
            <person name="Ohtoshi R."/>
            <person name="Moran D.A.P."/>
            <person name="Shinohara A."/>
            <person name="Yoshida Y."/>
            <person name="Fujiwara M."/>
            <person name="Mori M."/>
            <person name="Tomita M."/>
            <person name="Arakawa K."/>
        </authorList>
    </citation>
    <scope>NUCLEOTIDE SEQUENCE [LARGE SCALE GENOMIC DNA]</scope>
</reference>
<protein>
    <submittedName>
        <fullName evidence="1">Uncharacterized protein</fullName>
    </submittedName>
</protein>
<comment type="caution">
    <text evidence="1">The sequence shown here is derived from an EMBL/GenBank/DDBJ whole genome shotgun (WGS) entry which is preliminary data.</text>
</comment>
<sequence length="87" mass="10054">MCPCYKMRVEFELQYGLMYSEGRGGLVVRSRLRGQRVPGTKPDSTKDTGPVHVESYVGSNVLPLEWCGNLERWWLRYRPPSSDRCSK</sequence>
<name>A0A4Y2BCX7_ARAVE</name>
<dbReference type="Proteomes" id="UP000499080">
    <property type="component" value="Unassembled WGS sequence"/>
</dbReference>
<proteinExistence type="predicted"/>
<gene>
    <name evidence="1" type="ORF">AVEN_225862_1</name>
</gene>
<keyword evidence="2" id="KW-1185">Reference proteome</keyword>
<dbReference type="AlphaFoldDB" id="A0A4Y2BCX7"/>
<accession>A0A4Y2BCX7</accession>
<dbReference type="EMBL" id="BGPR01000064">
    <property type="protein sequence ID" value="GBL89339.1"/>
    <property type="molecule type" value="Genomic_DNA"/>
</dbReference>
<evidence type="ECO:0000313" key="2">
    <source>
        <dbReference type="Proteomes" id="UP000499080"/>
    </source>
</evidence>
<organism evidence="1 2">
    <name type="scientific">Araneus ventricosus</name>
    <name type="common">Orbweaver spider</name>
    <name type="synonym">Epeira ventricosa</name>
    <dbReference type="NCBI Taxonomy" id="182803"/>
    <lineage>
        <taxon>Eukaryota</taxon>
        <taxon>Metazoa</taxon>
        <taxon>Ecdysozoa</taxon>
        <taxon>Arthropoda</taxon>
        <taxon>Chelicerata</taxon>
        <taxon>Arachnida</taxon>
        <taxon>Araneae</taxon>
        <taxon>Araneomorphae</taxon>
        <taxon>Entelegynae</taxon>
        <taxon>Araneoidea</taxon>
        <taxon>Araneidae</taxon>
        <taxon>Araneus</taxon>
    </lineage>
</organism>
<evidence type="ECO:0000313" key="1">
    <source>
        <dbReference type="EMBL" id="GBL89339.1"/>
    </source>
</evidence>